<comment type="caution">
    <text evidence="1">The sequence shown here is derived from an EMBL/GenBank/DDBJ whole genome shotgun (WGS) entry which is preliminary data.</text>
</comment>
<evidence type="ECO:0008006" key="2">
    <source>
        <dbReference type="Google" id="ProtNLM"/>
    </source>
</evidence>
<protein>
    <recommendedName>
        <fullName evidence="2">Integrase, catalytic region, zinc finger, CCHC-type, peptidase aspartic, catalytic</fullName>
    </recommendedName>
</protein>
<reference evidence="1" key="1">
    <citation type="journal article" date="2019" name="Sci. Rep.">
        <title>Draft genome of Tanacetum cinerariifolium, the natural source of mosquito coil.</title>
        <authorList>
            <person name="Yamashiro T."/>
            <person name="Shiraishi A."/>
            <person name="Satake H."/>
            <person name="Nakayama K."/>
        </authorList>
    </citation>
    <scope>NUCLEOTIDE SEQUENCE</scope>
</reference>
<dbReference type="AlphaFoldDB" id="A0A699KIN6"/>
<feature type="non-terminal residue" evidence="1">
    <location>
        <position position="119"/>
    </location>
</feature>
<accession>A0A699KIN6</accession>
<evidence type="ECO:0000313" key="1">
    <source>
        <dbReference type="EMBL" id="GFA90469.1"/>
    </source>
</evidence>
<name>A0A699KIN6_TANCI</name>
<sequence length="119" mass="13468">MATTIKQQVALDKDLVPSTQREILHICLRIPGQAFAELPFEEEILEFIRFLGHGSVHLRKKQDKLALCKGRLHILIDQGGIQTPNTQEYGAMLPIELTNDEIRNTKAYKEYYACATGEA</sequence>
<dbReference type="EMBL" id="BKCJ010511274">
    <property type="protein sequence ID" value="GFA90469.1"/>
    <property type="molecule type" value="Genomic_DNA"/>
</dbReference>
<proteinExistence type="predicted"/>
<organism evidence="1">
    <name type="scientific">Tanacetum cinerariifolium</name>
    <name type="common">Dalmatian daisy</name>
    <name type="synonym">Chrysanthemum cinerariifolium</name>
    <dbReference type="NCBI Taxonomy" id="118510"/>
    <lineage>
        <taxon>Eukaryota</taxon>
        <taxon>Viridiplantae</taxon>
        <taxon>Streptophyta</taxon>
        <taxon>Embryophyta</taxon>
        <taxon>Tracheophyta</taxon>
        <taxon>Spermatophyta</taxon>
        <taxon>Magnoliopsida</taxon>
        <taxon>eudicotyledons</taxon>
        <taxon>Gunneridae</taxon>
        <taxon>Pentapetalae</taxon>
        <taxon>asterids</taxon>
        <taxon>campanulids</taxon>
        <taxon>Asterales</taxon>
        <taxon>Asteraceae</taxon>
        <taxon>Asteroideae</taxon>
        <taxon>Anthemideae</taxon>
        <taxon>Anthemidinae</taxon>
        <taxon>Tanacetum</taxon>
    </lineage>
</organism>
<gene>
    <name evidence="1" type="ORF">Tci_662441</name>
</gene>